<gene>
    <name evidence="1" type="ORF">GCM10009745_08640</name>
</gene>
<evidence type="ECO:0000313" key="2">
    <source>
        <dbReference type="Proteomes" id="UP001500280"/>
    </source>
</evidence>
<sequence length="417" mass="44232">MNASTARFDSTATAIVLTTLAITDSTVVREAHHWTTGRRAQAVDDPGQLAAADLTPFVTEALLLGSRTLAATAQTAEARVLEQMLKEVGDQTAAASTKAAALTESAVKDATSNLTGEIKRLVGGDSPELLERLQPLLDKFAVGLESQVRASTRELLERAAQQFDPSDPTSPMAKLTQQLETRHGELAAKVDELTTALRVQQARTELIKVTPIKGDAFEVAMHHLLSEIATALGDEYVATGTRAGRIPRSKKGDGVLTVAGSTCVVLEMTDSARTGWGEYFDEAERNRAAVASIGVVRTPEQNGGQLVRVLGPRRIVLAFDPDNDDAELLRTVVLLIRTVALTATVRAGVSDIATAEEKIGAALAQLERIAKIKRLAGGIHKNAELIDSECTGVNAAIRRLLDEALVALADTTPAIAA</sequence>
<comment type="caution">
    <text evidence="1">The sequence shown here is derived from an EMBL/GenBank/DDBJ whole genome shotgun (WGS) entry which is preliminary data.</text>
</comment>
<dbReference type="RefSeq" id="WP_344145348.1">
    <property type="nucleotide sequence ID" value="NZ_BAAANF010000002.1"/>
</dbReference>
<evidence type="ECO:0000313" key="1">
    <source>
        <dbReference type="EMBL" id="GAA1668486.1"/>
    </source>
</evidence>
<accession>A0ABP4SA24</accession>
<name>A0ABP4SA24_9ACTN</name>
<keyword evidence="2" id="KW-1185">Reference proteome</keyword>
<proteinExistence type="predicted"/>
<organism evidence="1 2">
    <name type="scientific">Kribbella yunnanensis</name>
    <dbReference type="NCBI Taxonomy" id="190194"/>
    <lineage>
        <taxon>Bacteria</taxon>
        <taxon>Bacillati</taxon>
        <taxon>Actinomycetota</taxon>
        <taxon>Actinomycetes</taxon>
        <taxon>Propionibacteriales</taxon>
        <taxon>Kribbellaceae</taxon>
        <taxon>Kribbella</taxon>
    </lineage>
</organism>
<evidence type="ECO:0008006" key="3">
    <source>
        <dbReference type="Google" id="ProtNLM"/>
    </source>
</evidence>
<dbReference type="Proteomes" id="UP001500280">
    <property type="component" value="Unassembled WGS sequence"/>
</dbReference>
<reference evidence="2" key="1">
    <citation type="journal article" date="2019" name="Int. J. Syst. Evol. Microbiol.">
        <title>The Global Catalogue of Microorganisms (GCM) 10K type strain sequencing project: providing services to taxonomists for standard genome sequencing and annotation.</title>
        <authorList>
            <consortium name="The Broad Institute Genomics Platform"/>
            <consortium name="The Broad Institute Genome Sequencing Center for Infectious Disease"/>
            <person name="Wu L."/>
            <person name="Ma J."/>
        </authorList>
    </citation>
    <scope>NUCLEOTIDE SEQUENCE [LARGE SCALE GENOMIC DNA]</scope>
    <source>
        <strain evidence="2">JCM 14307</strain>
    </source>
</reference>
<dbReference type="EMBL" id="BAAANF010000002">
    <property type="protein sequence ID" value="GAA1668486.1"/>
    <property type="molecule type" value="Genomic_DNA"/>
</dbReference>
<protein>
    <recommendedName>
        <fullName evidence="3">Fis family transcriptional regulator</fullName>
    </recommendedName>
</protein>